<evidence type="ECO:0000313" key="1">
    <source>
        <dbReference type="EMBL" id="KAF2674590.1"/>
    </source>
</evidence>
<dbReference type="Proteomes" id="UP000799302">
    <property type="component" value="Unassembled WGS sequence"/>
</dbReference>
<gene>
    <name evidence="1" type="ORF">BT63DRAFT_14657</name>
</gene>
<dbReference type="EMBL" id="MU004230">
    <property type="protein sequence ID" value="KAF2674590.1"/>
    <property type="molecule type" value="Genomic_DNA"/>
</dbReference>
<reference evidence="1" key="1">
    <citation type="journal article" date="2020" name="Stud. Mycol.">
        <title>101 Dothideomycetes genomes: a test case for predicting lifestyles and emergence of pathogens.</title>
        <authorList>
            <person name="Haridas S."/>
            <person name="Albert R."/>
            <person name="Binder M."/>
            <person name="Bloem J."/>
            <person name="Labutti K."/>
            <person name="Salamov A."/>
            <person name="Andreopoulos B."/>
            <person name="Baker S."/>
            <person name="Barry K."/>
            <person name="Bills G."/>
            <person name="Bluhm B."/>
            <person name="Cannon C."/>
            <person name="Castanera R."/>
            <person name="Culley D."/>
            <person name="Daum C."/>
            <person name="Ezra D."/>
            <person name="Gonzalez J."/>
            <person name="Henrissat B."/>
            <person name="Kuo A."/>
            <person name="Liang C."/>
            <person name="Lipzen A."/>
            <person name="Lutzoni F."/>
            <person name="Magnuson J."/>
            <person name="Mondo S."/>
            <person name="Nolan M."/>
            <person name="Ohm R."/>
            <person name="Pangilinan J."/>
            <person name="Park H.-J."/>
            <person name="Ramirez L."/>
            <person name="Alfaro M."/>
            <person name="Sun H."/>
            <person name="Tritt A."/>
            <person name="Yoshinaga Y."/>
            <person name="Zwiers L.-H."/>
            <person name="Turgeon B."/>
            <person name="Goodwin S."/>
            <person name="Spatafora J."/>
            <person name="Crous P."/>
            <person name="Grigoriev I."/>
        </authorList>
    </citation>
    <scope>NUCLEOTIDE SEQUENCE</scope>
    <source>
        <strain evidence="1">CBS 115976</strain>
    </source>
</reference>
<keyword evidence="2" id="KW-1185">Reference proteome</keyword>
<protein>
    <submittedName>
        <fullName evidence="1">Uncharacterized protein</fullName>
    </submittedName>
</protein>
<evidence type="ECO:0000313" key="2">
    <source>
        <dbReference type="Proteomes" id="UP000799302"/>
    </source>
</evidence>
<dbReference type="AlphaFoldDB" id="A0A6A6US66"/>
<sequence>MLQPDVKHVRLISYHHHHHFPSLVRLKSTFLARIPSPKFLTVLYTSLADPLHSPNLLSSPNNYLLCASSPTSSPLCSESLEVCLSHSCTVFPNPFAFGLLPLTRRWLSVGLRPSRDIAAKCLVRLSLTTLLSCPFTLSTPRISGSELSRFAASY</sequence>
<proteinExistence type="predicted"/>
<organism evidence="1 2">
    <name type="scientific">Microthyrium microscopicum</name>
    <dbReference type="NCBI Taxonomy" id="703497"/>
    <lineage>
        <taxon>Eukaryota</taxon>
        <taxon>Fungi</taxon>
        <taxon>Dikarya</taxon>
        <taxon>Ascomycota</taxon>
        <taxon>Pezizomycotina</taxon>
        <taxon>Dothideomycetes</taxon>
        <taxon>Dothideomycetes incertae sedis</taxon>
        <taxon>Microthyriales</taxon>
        <taxon>Microthyriaceae</taxon>
        <taxon>Microthyrium</taxon>
    </lineage>
</organism>
<name>A0A6A6US66_9PEZI</name>
<accession>A0A6A6US66</accession>